<evidence type="ECO:0000256" key="7">
    <source>
        <dbReference type="SAM" id="MobiDB-lite"/>
    </source>
</evidence>
<dbReference type="InterPro" id="IPR015500">
    <property type="entry name" value="Peptidase_S8_subtilisin-rel"/>
</dbReference>
<dbReference type="PROSITE" id="PS00138">
    <property type="entry name" value="SUBTILASE_SER"/>
    <property type="match status" value="1"/>
</dbReference>
<evidence type="ECO:0000259" key="9">
    <source>
        <dbReference type="Pfam" id="PF00082"/>
    </source>
</evidence>
<feature type="region of interest" description="Disordered" evidence="7">
    <location>
        <begin position="387"/>
        <end position="421"/>
    </location>
</feature>
<dbReference type="CDD" id="cd04077">
    <property type="entry name" value="Peptidases_S8_PCSK9_ProteinaseK_like"/>
    <property type="match status" value="1"/>
</dbReference>
<proteinExistence type="inferred from homology"/>
<dbReference type="EMBL" id="JACYTR010000050">
    <property type="protein sequence ID" value="MBD8527390.1"/>
    <property type="molecule type" value="Genomic_DNA"/>
</dbReference>
<keyword evidence="8" id="KW-0732">Signal</keyword>
<evidence type="ECO:0000256" key="3">
    <source>
        <dbReference type="ARBA" id="ARBA00022801"/>
    </source>
</evidence>
<comment type="caution">
    <text evidence="11">The sequence shown here is derived from an EMBL/GenBank/DDBJ whole genome shotgun (WGS) entry which is preliminary data.</text>
</comment>
<name>A0AAW3ZPE3_9GAMM</name>
<gene>
    <name evidence="11" type="ORF">IFO71_16730</name>
</gene>
<dbReference type="InterPro" id="IPR023827">
    <property type="entry name" value="Peptidase_S8_Asp-AS"/>
</dbReference>
<dbReference type="InterPro" id="IPR050131">
    <property type="entry name" value="Peptidase_S8_subtilisin-like"/>
</dbReference>
<dbReference type="AlphaFoldDB" id="A0AAW3ZPE3"/>
<accession>A0AAW3ZPE3</accession>
<dbReference type="PROSITE" id="PS00137">
    <property type="entry name" value="SUBTILASE_HIS"/>
    <property type="match status" value="1"/>
</dbReference>
<keyword evidence="2 5" id="KW-0645">Protease</keyword>
<feature type="chain" id="PRO_5043318794" evidence="8">
    <location>
        <begin position="24"/>
        <end position="522"/>
    </location>
</feature>
<sequence length="522" mass="54077">MQRTLLASAMCAALGLAVQSASAADLRLAQQPVPGRYIVVLKEDSARLASEASIANRRHIPEVAQVAQQIAAQSPGRRMRVLQSFNEALRGFVANNLSDDDIVRLLEDPRVDYVEEDGVVRINTTQNNATWGLDRIDQASLPLNGTYVYDTTASNVHAYIIDTGIRASHNDFGGRVSGGYSAINDGNGTHDCQGHGTHVAGTVGSATYGVAKGVRLYPVRVLGCDGSGTNSGVIAGIDWVRTNHSAPAVANMSLGGGASSAVDSAVANLSSAGVTVVVAAGNDSSSACNYSPARAPSAITVGSTTSSDSRSSFSNYGSCLDIFAPGSSILSTSNGSNSATATLSGTSMASPHVAGAAALYLAGNPSASPSQVTNALINAAVSNAVGNPGSGSPNRLLQTGADGGTNPPDPDPDPDPPGDEPCTACAKYSGSLSYSGDYDYQPDGNYYYSSGGTQRGWLRGPSNADFDLELHRWSWWGWTKVAQGISSNSSEDVTYNGSSGYYMWRVVSYSGSGNYDFYLSIP</sequence>
<evidence type="ECO:0000313" key="11">
    <source>
        <dbReference type="EMBL" id="MBD8527390.1"/>
    </source>
</evidence>
<evidence type="ECO:0000313" key="12">
    <source>
        <dbReference type="Proteomes" id="UP000613768"/>
    </source>
</evidence>
<feature type="active site" description="Charge relay system" evidence="5">
    <location>
        <position position="195"/>
    </location>
</feature>
<feature type="signal peptide" evidence="8">
    <location>
        <begin position="1"/>
        <end position="23"/>
    </location>
</feature>
<dbReference type="PRINTS" id="PR00723">
    <property type="entry name" value="SUBTILISIN"/>
</dbReference>
<dbReference type="GO" id="GO:0004252">
    <property type="term" value="F:serine-type endopeptidase activity"/>
    <property type="evidence" value="ECO:0007669"/>
    <property type="project" value="UniProtKB-UniRule"/>
</dbReference>
<evidence type="ECO:0000256" key="5">
    <source>
        <dbReference type="PROSITE-ProRule" id="PRU01240"/>
    </source>
</evidence>
<feature type="active site" description="Charge relay system" evidence="5">
    <location>
        <position position="347"/>
    </location>
</feature>
<keyword evidence="3 5" id="KW-0378">Hydrolase</keyword>
<dbReference type="PANTHER" id="PTHR43806:SF11">
    <property type="entry name" value="CEREVISIN-RELATED"/>
    <property type="match status" value="1"/>
</dbReference>
<evidence type="ECO:0000259" key="10">
    <source>
        <dbReference type="Pfam" id="PF05922"/>
    </source>
</evidence>
<dbReference type="Proteomes" id="UP000613768">
    <property type="component" value="Unassembled WGS sequence"/>
</dbReference>
<dbReference type="InterPro" id="IPR036852">
    <property type="entry name" value="Peptidase_S8/S53_dom_sf"/>
</dbReference>
<dbReference type="Gene3D" id="3.30.70.80">
    <property type="entry name" value="Peptidase S8 propeptide/proteinase inhibitor I9"/>
    <property type="match status" value="1"/>
</dbReference>
<keyword evidence="12" id="KW-1185">Reference proteome</keyword>
<dbReference type="GO" id="GO:0006508">
    <property type="term" value="P:proteolysis"/>
    <property type="evidence" value="ECO:0007669"/>
    <property type="project" value="UniProtKB-KW"/>
</dbReference>
<dbReference type="Pfam" id="PF05922">
    <property type="entry name" value="Inhibitor_I9"/>
    <property type="match status" value="1"/>
</dbReference>
<dbReference type="SUPFAM" id="SSF52743">
    <property type="entry name" value="Subtilisin-like"/>
    <property type="match status" value="1"/>
</dbReference>
<feature type="compositionally biased region" description="Polar residues" evidence="7">
    <location>
        <begin position="387"/>
        <end position="397"/>
    </location>
</feature>
<dbReference type="PROSITE" id="PS51892">
    <property type="entry name" value="SUBTILASE"/>
    <property type="match status" value="1"/>
</dbReference>
<dbReference type="SUPFAM" id="SSF54897">
    <property type="entry name" value="Protease propeptides/inhibitors"/>
    <property type="match status" value="1"/>
</dbReference>
<dbReference type="InterPro" id="IPR023828">
    <property type="entry name" value="Peptidase_S8_Ser-AS"/>
</dbReference>
<dbReference type="InterPro" id="IPR037045">
    <property type="entry name" value="S8pro/Inhibitor_I9_sf"/>
</dbReference>
<evidence type="ECO:0000256" key="6">
    <source>
        <dbReference type="RuleBase" id="RU003355"/>
    </source>
</evidence>
<dbReference type="Gene3D" id="3.40.50.200">
    <property type="entry name" value="Peptidase S8/S53 domain"/>
    <property type="match status" value="1"/>
</dbReference>
<feature type="domain" description="Inhibitor I9" evidence="10">
    <location>
        <begin position="36"/>
        <end position="122"/>
    </location>
</feature>
<evidence type="ECO:0000256" key="1">
    <source>
        <dbReference type="ARBA" id="ARBA00011073"/>
    </source>
</evidence>
<evidence type="ECO:0000256" key="2">
    <source>
        <dbReference type="ARBA" id="ARBA00022670"/>
    </source>
</evidence>
<dbReference type="FunFam" id="3.40.50.200:FF:000014">
    <property type="entry name" value="Proteinase K"/>
    <property type="match status" value="1"/>
</dbReference>
<dbReference type="InterPro" id="IPR034193">
    <property type="entry name" value="PCSK9_ProteinaseK-like"/>
</dbReference>
<comment type="similarity">
    <text evidence="1 5 6">Belongs to the peptidase S8 family.</text>
</comment>
<protein>
    <submittedName>
        <fullName evidence="11">S8 family peptidase</fullName>
    </submittedName>
</protein>
<reference evidence="11 12" key="1">
    <citation type="submission" date="2020-09" db="EMBL/GenBank/DDBJ databases">
        <title>Pseudoxanthomonas sp. CAU 1598 isolated from sand of Yaerae Beach.</title>
        <authorList>
            <person name="Kim W."/>
        </authorList>
    </citation>
    <scope>NUCLEOTIDE SEQUENCE [LARGE SCALE GENOMIC DNA]</scope>
    <source>
        <strain evidence="11 12">CAU 1598</strain>
    </source>
</reference>
<feature type="active site" description="Charge relay system" evidence="5">
    <location>
        <position position="162"/>
    </location>
</feature>
<evidence type="ECO:0000256" key="8">
    <source>
        <dbReference type="SAM" id="SignalP"/>
    </source>
</evidence>
<keyword evidence="4 5" id="KW-0720">Serine protease</keyword>
<dbReference type="PROSITE" id="PS00136">
    <property type="entry name" value="SUBTILASE_ASP"/>
    <property type="match status" value="1"/>
</dbReference>
<dbReference type="GO" id="GO:0005615">
    <property type="term" value="C:extracellular space"/>
    <property type="evidence" value="ECO:0007669"/>
    <property type="project" value="TreeGrafter"/>
</dbReference>
<dbReference type="PANTHER" id="PTHR43806">
    <property type="entry name" value="PEPTIDASE S8"/>
    <property type="match status" value="1"/>
</dbReference>
<dbReference type="Pfam" id="PF00082">
    <property type="entry name" value="Peptidase_S8"/>
    <property type="match status" value="1"/>
</dbReference>
<dbReference type="InterPro" id="IPR022398">
    <property type="entry name" value="Peptidase_S8_His-AS"/>
</dbReference>
<dbReference type="InterPro" id="IPR000209">
    <property type="entry name" value="Peptidase_S8/S53_dom"/>
</dbReference>
<dbReference type="Gene3D" id="2.60.120.380">
    <property type="match status" value="1"/>
</dbReference>
<evidence type="ECO:0000256" key="4">
    <source>
        <dbReference type="ARBA" id="ARBA00022825"/>
    </source>
</evidence>
<feature type="domain" description="Peptidase S8/S53" evidence="9">
    <location>
        <begin position="160"/>
        <end position="383"/>
    </location>
</feature>
<dbReference type="InterPro" id="IPR010259">
    <property type="entry name" value="S8pro/Inhibitor_I9"/>
</dbReference>
<organism evidence="11 12">
    <name type="scientific">Pseudomarimonas arenosa</name>
    <dbReference type="NCBI Taxonomy" id="2774145"/>
    <lineage>
        <taxon>Bacteria</taxon>
        <taxon>Pseudomonadati</taxon>
        <taxon>Pseudomonadota</taxon>
        <taxon>Gammaproteobacteria</taxon>
        <taxon>Lysobacterales</taxon>
        <taxon>Lysobacteraceae</taxon>
        <taxon>Pseudomarimonas</taxon>
    </lineage>
</organism>